<sequence>MVLNVHDDMETDVSIMEIENEMSVREIMSKDTFDIDTTASVLDVANKMAESGTGSIIVTENGDSIGIITEHDIMLKTVARNVLPSEMTAAEIMSSPIIATKPTTNIIEAAKMMVKSDIRRLAVMEGDKIVGMITDRDILAIAPGLNTILEEMIELHHENNVHQEPELERGICQRCGALVDSLTDVNGLMLCEDCKEEEGYYD</sequence>
<dbReference type="PANTHER" id="PTHR43080:SF2">
    <property type="entry name" value="CBS DOMAIN-CONTAINING PROTEIN"/>
    <property type="match status" value="1"/>
</dbReference>
<keyword evidence="2 4" id="KW-0129">CBS domain</keyword>
<dbReference type="Pfam" id="PF00571">
    <property type="entry name" value="CBS"/>
    <property type="match status" value="2"/>
</dbReference>
<evidence type="ECO:0000256" key="3">
    <source>
        <dbReference type="ARBA" id="ARBA00023167"/>
    </source>
</evidence>
<keyword evidence="5" id="KW-0408">Iron</keyword>
<keyword evidence="5" id="KW-0862">Zinc</keyword>
<evidence type="ECO:0000256" key="5">
    <source>
        <dbReference type="PROSITE-ProRule" id="PRU01249"/>
    </source>
</evidence>
<dbReference type="GO" id="GO:0009086">
    <property type="term" value="P:methionine biosynthetic process"/>
    <property type="evidence" value="ECO:0007669"/>
    <property type="project" value="UniProtKB-KW"/>
</dbReference>
<dbReference type="SMART" id="SM00116">
    <property type="entry name" value="CBS"/>
    <property type="match status" value="2"/>
</dbReference>
<dbReference type="Gene3D" id="3.10.580.10">
    <property type="entry name" value="CBS-domain"/>
    <property type="match status" value="1"/>
</dbReference>
<dbReference type="InterPro" id="IPR044065">
    <property type="entry name" value="ACP_MB"/>
</dbReference>
<feature type="binding site" evidence="5">
    <location>
        <position position="175"/>
    </location>
    <ligand>
        <name>Fe cation</name>
        <dbReference type="ChEBI" id="CHEBI:24875"/>
    </ligand>
</feature>
<feature type="binding site" evidence="5">
    <location>
        <position position="194"/>
    </location>
    <ligand>
        <name>Fe cation</name>
        <dbReference type="ChEBI" id="CHEBI:24875"/>
    </ligand>
</feature>
<feature type="binding site" evidence="5">
    <location>
        <position position="191"/>
    </location>
    <ligand>
        <name>Zn(2+)</name>
        <dbReference type="ChEBI" id="CHEBI:29105"/>
    </ligand>
</feature>
<feature type="domain" description="CBS" evidence="6">
    <location>
        <begin position="28"/>
        <end position="85"/>
    </location>
</feature>
<dbReference type="PANTHER" id="PTHR43080">
    <property type="entry name" value="CBS DOMAIN-CONTAINING PROTEIN CBSX3, MITOCHONDRIAL"/>
    <property type="match status" value="1"/>
</dbReference>
<comment type="caution">
    <text evidence="8">The sequence shown here is derived from an EMBL/GenBank/DDBJ whole genome shotgun (WGS) entry which is preliminary data.</text>
</comment>
<dbReference type="EMBL" id="FNCA01000009">
    <property type="protein sequence ID" value="SDG19630.1"/>
    <property type="molecule type" value="Genomic_DNA"/>
</dbReference>
<evidence type="ECO:0000256" key="2">
    <source>
        <dbReference type="ARBA" id="ARBA00023122"/>
    </source>
</evidence>
<gene>
    <name evidence="8" type="ORF">SAMN04488589_2375</name>
</gene>
<keyword evidence="9" id="KW-1185">Reference proteome</keyword>
<dbReference type="InterPro" id="IPR000644">
    <property type="entry name" value="CBS_dom"/>
</dbReference>
<evidence type="ECO:0000259" key="6">
    <source>
        <dbReference type="PROSITE" id="PS51371"/>
    </source>
</evidence>
<keyword evidence="3" id="KW-0486">Methionine biosynthesis</keyword>
<dbReference type="OrthoDB" id="43333at2157"/>
<evidence type="ECO:0000256" key="1">
    <source>
        <dbReference type="ARBA" id="ARBA00022605"/>
    </source>
</evidence>
<dbReference type="InterPro" id="IPR046342">
    <property type="entry name" value="CBS_dom_sf"/>
</dbReference>
<dbReference type="Proteomes" id="UP000199259">
    <property type="component" value="Unassembled WGS sequence"/>
</dbReference>
<feature type="binding site" evidence="5">
    <location>
        <position position="175"/>
    </location>
    <ligand>
        <name>Zn(2+)</name>
        <dbReference type="ChEBI" id="CHEBI:29105"/>
    </ligand>
</feature>
<feature type="binding site" evidence="5">
    <location>
        <position position="172"/>
    </location>
    <ligand>
        <name>Fe cation</name>
        <dbReference type="ChEBI" id="CHEBI:24875"/>
    </ligand>
</feature>
<evidence type="ECO:0000256" key="4">
    <source>
        <dbReference type="PROSITE-ProRule" id="PRU00703"/>
    </source>
</evidence>
<protein>
    <submittedName>
        <fullName evidence="8">CBS domain-containing protein</fullName>
    </submittedName>
</protein>
<accession>A0A7Z7AYB2</accession>
<dbReference type="AlphaFoldDB" id="A0A7Z7AYB2"/>
<dbReference type="PROSITE" id="PS51371">
    <property type="entry name" value="CBS"/>
    <property type="match status" value="2"/>
</dbReference>
<dbReference type="SUPFAM" id="SSF54631">
    <property type="entry name" value="CBS-domain pair"/>
    <property type="match status" value="1"/>
</dbReference>
<evidence type="ECO:0000313" key="9">
    <source>
        <dbReference type="Proteomes" id="UP000199259"/>
    </source>
</evidence>
<organism evidence="8 9">
    <name type="scientific">Methanolobus vulcani</name>
    <dbReference type="NCBI Taxonomy" id="38026"/>
    <lineage>
        <taxon>Archaea</taxon>
        <taxon>Methanobacteriati</taxon>
        <taxon>Methanobacteriota</taxon>
        <taxon>Stenosarchaea group</taxon>
        <taxon>Methanomicrobia</taxon>
        <taxon>Methanosarcinales</taxon>
        <taxon>Methanosarcinaceae</taxon>
        <taxon>Methanolobus</taxon>
    </lineage>
</organism>
<feature type="domain" description="ACP-type MB" evidence="7">
    <location>
        <begin position="167"/>
        <end position="201"/>
    </location>
</feature>
<evidence type="ECO:0000259" key="7">
    <source>
        <dbReference type="PROSITE" id="PS51901"/>
    </source>
</evidence>
<dbReference type="PROSITE" id="PS51901">
    <property type="entry name" value="ACP_MB"/>
    <property type="match status" value="1"/>
</dbReference>
<keyword evidence="1" id="KW-0028">Amino-acid biosynthesis</keyword>
<proteinExistence type="predicted"/>
<evidence type="ECO:0000313" key="8">
    <source>
        <dbReference type="EMBL" id="SDG19630.1"/>
    </source>
</evidence>
<dbReference type="RefSeq" id="WP_091710666.1">
    <property type="nucleotide sequence ID" value="NZ_FNCA01000009.1"/>
</dbReference>
<feature type="binding site" evidence="5">
    <location>
        <position position="194"/>
    </location>
    <ligand>
        <name>Zn(2+)</name>
        <dbReference type="ChEBI" id="CHEBI:29105"/>
    </ligand>
</feature>
<name>A0A7Z7AYB2_9EURY</name>
<feature type="binding site" evidence="5">
    <location>
        <position position="172"/>
    </location>
    <ligand>
        <name>Zn(2+)</name>
        <dbReference type="ChEBI" id="CHEBI:29105"/>
    </ligand>
</feature>
<keyword evidence="5" id="KW-0479">Metal-binding</keyword>
<feature type="binding site" evidence="5">
    <location>
        <position position="191"/>
    </location>
    <ligand>
        <name>Fe cation</name>
        <dbReference type="ChEBI" id="CHEBI:24875"/>
    </ligand>
</feature>
<dbReference type="GO" id="GO:0046872">
    <property type="term" value="F:metal ion binding"/>
    <property type="evidence" value="ECO:0007669"/>
    <property type="project" value="UniProtKB-KW"/>
</dbReference>
<reference evidence="8 9" key="1">
    <citation type="submission" date="2016-10" db="EMBL/GenBank/DDBJ databases">
        <authorList>
            <person name="Varghese N."/>
            <person name="Submissions S."/>
        </authorList>
    </citation>
    <scope>NUCLEOTIDE SEQUENCE [LARGE SCALE GENOMIC DNA]</scope>
    <source>
        <strain evidence="8 9">PL 12/M</strain>
    </source>
</reference>
<dbReference type="InterPro" id="IPR051257">
    <property type="entry name" value="Diverse_CBS-Domain"/>
</dbReference>
<feature type="domain" description="CBS" evidence="6">
    <location>
        <begin position="93"/>
        <end position="151"/>
    </location>
</feature>